<name>A0A444IUG0_9BACT</name>
<sequence length="179" mass="20821">MLTLSFIAVGLLLVVIQTTFFMPSPLWIASPDLYYILVGYLAYNFTFLRGIVVLLPISMVLDIYSGTIIGIYPTLCYLGYFLLKFMVAKMPIRKSLYQLPLVALSYLVVNWVLLLILDFFQPQVIAGWEWFPILLRVFLIYLFSFPLFRFFTFIDKRLRGKTSSARLTRSLPGNQFRQD</sequence>
<evidence type="ECO:0000313" key="2">
    <source>
        <dbReference type="EMBL" id="RWX44340.1"/>
    </source>
</evidence>
<keyword evidence="1" id="KW-0812">Transmembrane</keyword>
<feature type="transmembrane region" description="Helical" evidence="1">
    <location>
        <begin position="63"/>
        <end position="83"/>
    </location>
</feature>
<feature type="transmembrane region" description="Helical" evidence="1">
    <location>
        <begin position="33"/>
        <end position="57"/>
    </location>
</feature>
<accession>A0A444IUG0</accession>
<feature type="transmembrane region" description="Helical" evidence="1">
    <location>
        <begin position="95"/>
        <end position="121"/>
    </location>
</feature>
<proteinExistence type="predicted"/>
<keyword evidence="1" id="KW-1133">Transmembrane helix</keyword>
<evidence type="ECO:0000256" key="1">
    <source>
        <dbReference type="SAM" id="Phobius"/>
    </source>
</evidence>
<dbReference type="EMBL" id="MTKO01000097">
    <property type="protein sequence ID" value="RWX44340.1"/>
    <property type="molecule type" value="Genomic_DNA"/>
</dbReference>
<protein>
    <submittedName>
        <fullName evidence="2">Rod shape-determining protein MreD</fullName>
    </submittedName>
</protein>
<dbReference type="AlphaFoldDB" id="A0A444IUG0"/>
<reference evidence="2 3" key="1">
    <citation type="submission" date="2017-01" db="EMBL/GenBank/DDBJ databases">
        <title>The cable genome- insights into the physiology and evolution of filamentous bacteria capable of sulfide oxidation via long distance electron transfer.</title>
        <authorList>
            <person name="Schreiber L."/>
            <person name="Bjerg J.T."/>
            <person name="Boggild A."/>
            <person name="Van De Vossenberg J."/>
            <person name="Meysman F."/>
            <person name="Nielsen L.P."/>
            <person name="Schramm A."/>
            <person name="Kjeldsen K.U."/>
        </authorList>
    </citation>
    <scope>NUCLEOTIDE SEQUENCE [LARGE SCALE GENOMIC DNA]</scope>
    <source>
        <strain evidence="2">MCF</strain>
    </source>
</reference>
<evidence type="ECO:0000313" key="3">
    <source>
        <dbReference type="Proteomes" id="UP000287853"/>
    </source>
</evidence>
<dbReference type="Proteomes" id="UP000287853">
    <property type="component" value="Unassembled WGS sequence"/>
</dbReference>
<organism evidence="2 3">
    <name type="scientific">Candidatus Electrothrix aarhusensis</name>
    <dbReference type="NCBI Taxonomy" id="1859131"/>
    <lineage>
        <taxon>Bacteria</taxon>
        <taxon>Pseudomonadati</taxon>
        <taxon>Thermodesulfobacteriota</taxon>
        <taxon>Desulfobulbia</taxon>
        <taxon>Desulfobulbales</taxon>
        <taxon>Desulfobulbaceae</taxon>
        <taxon>Candidatus Electrothrix</taxon>
    </lineage>
</organism>
<keyword evidence="3" id="KW-1185">Reference proteome</keyword>
<keyword evidence="1" id="KW-0472">Membrane</keyword>
<feature type="transmembrane region" description="Helical" evidence="1">
    <location>
        <begin position="133"/>
        <end position="154"/>
    </location>
</feature>
<gene>
    <name evidence="2" type="ORF">H206_01860</name>
</gene>
<feature type="transmembrane region" description="Helical" evidence="1">
    <location>
        <begin position="6"/>
        <end position="26"/>
    </location>
</feature>
<comment type="caution">
    <text evidence="2">The sequence shown here is derived from an EMBL/GenBank/DDBJ whole genome shotgun (WGS) entry which is preliminary data.</text>
</comment>